<feature type="compositionally biased region" description="Basic and acidic residues" evidence="2">
    <location>
        <begin position="413"/>
        <end position="423"/>
    </location>
</feature>
<evidence type="ECO:0000256" key="2">
    <source>
        <dbReference type="SAM" id="MobiDB-lite"/>
    </source>
</evidence>
<feature type="region of interest" description="Disordered" evidence="2">
    <location>
        <begin position="395"/>
        <end position="423"/>
    </location>
</feature>
<dbReference type="GO" id="GO:0016491">
    <property type="term" value="F:oxidoreductase activity"/>
    <property type="evidence" value="ECO:0007669"/>
    <property type="project" value="UniProtKB-KW"/>
</dbReference>
<dbReference type="Gene3D" id="3.30.360.10">
    <property type="entry name" value="Dihydrodipicolinate Reductase, domain 2"/>
    <property type="match status" value="1"/>
</dbReference>
<keyword evidence="5" id="KW-1185">Reference proteome</keyword>
<evidence type="ECO:0000313" key="4">
    <source>
        <dbReference type="EMBL" id="PWH06254.1"/>
    </source>
</evidence>
<dbReference type="EMBL" id="QFKX01000002">
    <property type="protein sequence ID" value="PWH06254.1"/>
    <property type="molecule type" value="Genomic_DNA"/>
</dbReference>
<dbReference type="Proteomes" id="UP000245590">
    <property type="component" value="Unassembled WGS sequence"/>
</dbReference>
<dbReference type="InterPro" id="IPR000683">
    <property type="entry name" value="Gfo/Idh/MocA-like_OxRdtase_N"/>
</dbReference>
<name>A0A2U2RKE5_9MICO</name>
<dbReference type="InterPro" id="IPR050463">
    <property type="entry name" value="Gfo/Idh/MocA_oxidrdct_glycsds"/>
</dbReference>
<dbReference type="OrthoDB" id="9812981at2"/>
<reference evidence="4 5" key="1">
    <citation type="submission" date="2018-05" db="EMBL/GenBank/DDBJ databases">
        <title>Brachybacterium sp. M1HQ-2T, whole genome shotgun sequence.</title>
        <authorList>
            <person name="Tuo L."/>
        </authorList>
    </citation>
    <scope>NUCLEOTIDE SEQUENCE [LARGE SCALE GENOMIC DNA]</scope>
    <source>
        <strain evidence="4 5">M1HQ-2</strain>
    </source>
</reference>
<dbReference type="InterPro" id="IPR036291">
    <property type="entry name" value="NAD(P)-bd_dom_sf"/>
</dbReference>
<dbReference type="SUPFAM" id="SSF55347">
    <property type="entry name" value="Glyceraldehyde-3-phosphate dehydrogenase-like, C-terminal domain"/>
    <property type="match status" value="1"/>
</dbReference>
<organism evidence="4 5">
    <name type="scientific">Brachybacterium endophyticum</name>
    <dbReference type="NCBI Taxonomy" id="2182385"/>
    <lineage>
        <taxon>Bacteria</taxon>
        <taxon>Bacillati</taxon>
        <taxon>Actinomycetota</taxon>
        <taxon>Actinomycetes</taxon>
        <taxon>Micrococcales</taxon>
        <taxon>Dermabacteraceae</taxon>
        <taxon>Brachybacterium</taxon>
    </lineage>
</organism>
<dbReference type="GO" id="GO:0000166">
    <property type="term" value="F:nucleotide binding"/>
    <property type="evidence" value="ECO:0007669"/>
    <property type="project" value="InterPro"/>
</dbReference>
<dbReference type="PANTHER" id="PTHR43818:SF11">
    <property type="entry name" value="BCDNA.GH03377"/>
    <property type="match status" value="1"/>
</dbReference>
<evidence type="ECO:0000259" key="3">
    <source>
        <dbReference type="Pfam" id="PF01408"/>
    </source>
</evidence>
<dbReference type="Pfam" id="PF01408">
    <property type="entry name" value="GFO_IDH_MocA"/>
    <property type="match status" value="1"/>
</dbReference>
<dbReference type="Gene3D" id="3.40.50.720">
    <property type="entry name" value="NAD(P)-binding Rossmann-like Domain"/>
    <property type="match status" value="1"/>
</dbReference>
<evidence type="ECO:0000256" key="1">
    <source>
        <dbReference type="ARBA" id="ARBA00023002"/>
    </source>
</evidence>
<dbReference type="SUPFAM" id="SSF51735">
    <property type="entry name" value="NAD(P)-binding Rossmann-fold domains"/>
    <property type="match status" value="1"/>
</dbReference>
<evidence type="ECO:0000313" key="5">
    <source>
        <dbReference type="Proteomes" id="UP000245590"/>
    </source>
</evidence>
<dbReference type="RefSeq" id="WP_109274847.1">
    <property type="nucleotide sequence ID" value="NZ_QFKX01000002.1"/>
</dbReference>
<keyword evidence="1" id="KW-0560">Oxidoreductase</keyword>
<dbReference type="AlphaFoldDB" id="A0A2U2RKE5"/>
<gene>
    <name evidence="4" type="ORF">DEO23_04515</name>
</gene>
<proteinExistence type="predicted"/>
<feature type="domain" description="Gfo/Idh/MocA-like oxidoreductase N-terminal" evidence="3">
    <location>
        <begin position="18"/>
        <end position="133"/>
    </location>
</feature>
<dbReference type="PANTHER" id="PTHR43818">
    <property type="entry name" value="BCDNA.GH03377"/>
    <property type="match status" value="1"/>
</dbReference>
<accession>A0A2U2RKE5</accession>
<protein>
    <submittedName>
        <fullName evidence="4">Gfo/Idh/MocA family oxidoreductase</fullName>
    </submittedName>
</protein>
<comment type="caution">
    <text evidence="4">The sequence shown here is derived from an EMBL/GenBank/DDBJ whole genome shotgun (WGS) entry which is preliminary data.</text>
</comment>
<sequence length="423" mass="44913">MSADRAAGHGGSGGRPLALIGTRGFGAVHLEQMAPLRESGRIRLVGVVDVAEPDPGIGAPWFPTLDALLEGAEERPEILVVATPITTHADLALAGLAAGCHLYLEKPPVPSLADHAQVLHEARRTGRSVQVGFQARGGGGATRMRELLATGALGEVRSVDAYGAWLRDRAYYARSPWAGRRRMDGRRVADGVATNPLAHAVDLALLTAGITRAADIGVITSELRRAHDIEADDTTYLRVDPVGAAGPVDPSGTMSPAPFVHAALTTTAPVQEEPWIQIRGDQGRARLEYTTDRLEIVDASGRATEERFGRESLLENLLDHLDDPAVALLSPLESTEAFTTVLEATQSGPDPRPIDAEHVTWEGEGAAAHPLVHDVEDWMTRALDAGEPFSRIGAPFADPTAIHQTDPSTLGIDTHRTTGGDAR</sequence>